<accession>A0A6J4Q1I9</accession>
<gene>
    <name evidence="2" type="ORF">AVDCRST_MAG22-3218</name>
</gene>
<evidence type="ECO:0000313" key="2">
    <source>
        <dbReference type="EMBL" id="CAA9430286.1"/>
    </source>
</evidence>
<reference evidence="2" key="1">
    <citation type="submission" date="2020-02" db="EMBL/GenBank/DDBJ databases">
        <authorList>
            <person name="Meier V. D."/>
        </authorList>
    </citation>
    <scope>NUCLEOTIDE SEQUENCE</scope>
    <source>
        <strain evidence="2">AVDCRST_MAG22</strain>
    </source>
</reference>
<dbReference type="EMBL" id="CADCUV010000152">
    <property type="protein sequence ID" value="CAA9430286.1"/>
    <property type="molecule type" value="Genomic_DNA"/>
</dbReference>
<dbReference type="SUPFAM" id="SSF55729">
    <property type="entry name" value="Acyl-CoA N-acyltransferases (Nat)"/>
    <property type="match status" value="1"/>
</dbReference>
<organism evidence="2">
    <name type="scientific">uncultured Rubrobacteraceae bacterium</name>
    <dbReference type="NCBI Taxonomy" id="349277"/>
    <lineage>
        <taxon>Bacteria</taxon>
        <taxon>Bacillati</taxon>
        <taxon>Actinomycetota</taxon>
        <taxon>Rubrobacteria</taxon>
        <taxon>Rubrobacterales</taxon>
        <taxon>Rubrobacteraceae</taxon>
        <taxon>environmental samples</taxon>
    </lineage>
</organism>
<evidence type="ECO:0000259" key="1">
    <source>
        <dbReference type="PROSITE" id="PS51186"/>
    </source>
</evidence>
<proteinExistence type="predicted"/>
<name>A0A6J4Q1I9_9ACTN</name>
<dbReference type="InterPro" id="IPR051531">
    <property type="entry name" value="N-acetyltransferase"/>
</dbReference>
<dbReference type="PROSITE" id="PS51186">
    <property type="entry name" value="GNAT"/>
    <property type="match status" value="1"/>
</dbReference>
<dbReference type="InterPro" id="IPR016181">
    <property type="entry name" value="Acyl_CoA_acyltransferase"/>
</dbReference>
<dbReference type="Gene3D" id="3.40.630.30">
    <property type="match status" value="1"/>
</dbReference>
<protein>
    <recommendedName>
        <fullName evidence="1">N-acetyltransferase domain-containing protein</fullName>
    </recommendedName>
</protein>
<dbReference type="GO" id="GO:0016747">
    <property type="term" value="F:acyltransferase activity, transferring groups other than amino-acyl groups"/>
    <property type="evidence" value="ECO:0007669"/>
    <property type="project" value="InterPro"/>
</dbReference>
<dbReference type="PANTHER" id="PTHR43792">
    <property type="entry name" value="GNAT FAMILY, PUTATIVE (AFU_ORTHOLOGUE AFUA_3G00765)-RELATED-RELATED"/>
    <property type="match status" value="1"/>
</dbReference>
<sequence>MRAGRFTNLETERLQLRRLRETDLASFLAYRNDPEVARYQSWEGCTRAEARGMILAMEREEPFGPGEWFQFAVELKETREFVGDLGFRVGEDGRQAEVGYTLAREHWGEGYASEAVSRLLDYAFEDLGLHRICAITDQENLPLVAVLERLGLRREGSFVENAWFKGRWPSEHLYATLREEWLARRGARG</sequence>
<dbReference type="InterPro" id="IPR000182">
    <property type="entry name" value="GNAT_dom"/>
</dbReference>
<dbReference type="PANTHER" id="PTHR43792:SF1">
    <property type="entry name" value="N-ACETYLTRANSFERASE DOMAIN-CONTAINING PROTEIN"/>
    <property type="match status" value="1"/>
</dbReference>
<dbReference type="Pfam" id="PF13302">
    <property type="entry name" value="Acetyltransf_3"/>
    <property type="match status" value="1"/>
</dbReference>
<feature type="domain" description="N-acetyltransferase" evidence="1">
    <location>
        <begin position="14"/>
        <end position="180"/>
    </location>
</feature>
<dbReference type="AlphaFoldDB" id="A0A6J4Q1I9"/>